<accession>A0AAE0IWK0</accession>
<evidence type="ECO:0008006" key="4">
    <source>
        <dbReference type="Google" id="ProtNLM"/>
    </source>
</evidence>
<sequence length="197" mass="21608">MFPSKTFLSSLSLLAPALAIAAATPEHVPVRRQTIPSISPETMFTVDAAANTATCARSGIVDKFHNNNGHDLSTLVFYMYPLTSIGDRCELLFLPSPGSRLWGSRQLDIYTLNARPANCSVAWTPGTGRNTSLGRIEVDPTRQVARWLYHSSSYLTYSSRCAPAGTVEGLEFVPVSEYDHVEWAQGQGYGVQIAYYL</sequence>
<dbReference type="Proteomes" id="UP001286456">
    <property type="component" value="Unassembled WGS sequence"/>
</dbReference>
<evidence type="ECO:0000313" key="2">
    <source>
        <dbReference type="EMBL" id="KAK3331851.1"/>
    </source>
</evidence>
<protein>
    <recommendedName>
        <fullName evidence="4">Ubiquitin 3 binding protein But2 C-terminal domain-containing protein</fullName>
    </recommendedName>
</protein>
<comment type="caution">
    <text evidence="2">The sequence shown here is derived from an EMBL/GenBank/DDBJ whole genome shotgun (WGS) entry which is preliminary data.</text>
</comment>
<reference evidence="2" key="1">
    <citation type="journal article" date="2023" name="Mol. Phylogenet. Evol.">
        <title>Genome-scale phylogeny and comparative genomics of the fungal order Sordariales.</title>
        <authorList>
            <person name="Hensen N."/>
            <person name="Bonometti L."/>
            <person name="Westerberg I."/>
            <person name="Brannstrom I.O."/>
            <person name="Guillou S."/>
            <person name="Cros-Aarteil S."/>
            <person name="Calhoun S."/>
            <person name="Haridas S."/>
            <person name="Kuo A."/>
            <person name="Mondo S."/>
            <person name="Pangilinan J."/>
            <person name="Riley R."/>
            <person name="LaButti K."/>
            <person name="Andreopoulos B."/>
            <person name="Lipzen A."/>
            <person name="Chen C."/>
            <person name="Yan M."/>
            <person name="Daum C."/>
            <person name="Ng V."/>
            <person name="Clum A."/>
            <person name="Steindorff A."/>
            <person name="Ohm R.A."/>
            <person name="Martin F."/>
            <person name="Silar P."/>
            <person name="Natvig D.O."/>
            <person name="Lalanne C."/>
            <person name="Gautier V."/>
            <person name="Ament-Velasquez S.L."/>
            <person name="Kruys A."/>
            <person name="Hutchinson M.I."/>
            <person name="Powell A.J."/>
            <person name="Barry K."/>
            <person name="Miller A.N."/>
            <person name="Grigoriev I.V."/>
            <person name="Debuchy R."/>
            <person name="Gladieux P."/>
            <person name="Hiltunen Thoren M."/>
            <person name="Johannesson H."/>
        </authorList>
    </citation>
    <scope>NUCLEOTIDE SEQUENCE</scope>
    <source>
        <strain evidence="2">SMH4131-1</strain>
    </source>
</reference>
<proteinExistence type="predicted"/>
<name>A0AAE0IWK0_9PEZI</name>
<evidence type="ECO:0000313" key="3">
    <source>
        <dbReference type="Proteomes" id="UP001286456"/>
    </source>
</evidence>
<feature type="signal peptide" evidence="1">
    <location>
        <begin position="1"/>
        <end position="21"/>
    </location>
</feature>
<dbReference type="AlphaFoldDB" id="A0AAE0IWK0"/>
<keyword evidence="1" id="KW-0732">Signal</keyword>
<reference evidence="2" key="2">
    <citation type="submission" date="2023-06" db="EMBL/GenBank/DDBJ databases">
        <authorList>
            <consortium name="Lawrence Berkeley National Laboratory"/>
            <person name="Haridas S."/>
            <person name="Hensen N."/>
            <person name="Bonometti L."/>
            <person name="Westerberg I."/>
            <person name="Brannstrom I.O."/>
            <person name="Guillou S."/>
            <person name="Cros-Aarteil S."/>
            <person name="Calhoun S."/>
            <person name="Kuo A."/>
            <person name="Mondo S."/>
            <person name="Pangilinan J."/>
            <person name="Riley R."/>
            <person name="Labutti K."/>
            <person name="Andreopoulos B."/>
            <person name="Lipzen A."/>
            <person name="Chen C."/>
            <person name="Yanf M."/>
            <person name="Daum C."/>
            <person name="Ng V."/>
            <person name="Clum A."/>
            <person name="Steindorff A."/>
            <person name="Ohm R."/>
            <person name="Martin F."/>
            <person name="Silar P."/>
            <person name="Natvig D."/>
            <person name="Lalanne C."/>
            <person name="Gautier V."/>
            <person name="Ament-Velasquez S.L."/>
            <person name="Kruys A."/>
            <person name="Hutchinson M.I."/>
            <person name="Powell A.J."/>
            <person name="Barry K."/>
            <person name="Miller A.N."/>
            <person name="Grigoriev I.V."/>
            <person name="Debuchy R."/>
            <person name="Gladieux P."/>
            <person name="Thoren M.H."/>
            <person name="Johannesson H."/>
        </authorList>
    </citation>
    <scope>NUCLEOTIDE SEQUENCE</scope>
    <source>
        <strain evidence="2">SMH4131-1</strain>
    </source>
</reference>
<organism evidence="2 3">
    <name type="scientific">Cercophora scortea</name>
    <dbReference type="NCBI Taxonomy" id="314031"/>
    <lineage>
        <taxon>Eukaryota</taxon>
        <taxon>Fungi</taxon>
        <taxon>Dikarya</taxon>
        <taxon>Ascomycota</taxon>
        <taxon>Pezizomycotina</taxon>
        <taxon>Sordariomycetes</taxon>
        <taxon>Sordariomycetidae</taxon>
        <taxon>Sordariales</taxon>
        <taxon>Lasiosphaeriaceae</taxon>
        <taxon>Cercophora</taxon>
    </lineage>
</organism>
<feature type="chain" id="PRO_5041975147" description="Ubiquitin 3 binding protein But2 C-terminal domain-containing protein" evidence="1">
    <location>
        <begin position="22"/>
        <end position="197"/>
    </location>
</feature>
<evidence type="ECO:0000256" key="1">
    <source>
        <dbReference type="SAM" id="SignalP"/>
    </source>
</evidence>
<gene>
    <name evidence="2" type="ORF">B0T19DRAFT_456256</name>
</gene>
<keyword evidence="3" id="KW-1185">Reference proteome</keyword>
<dbReference type="EMBL" id="JAUEPO010000002">
    <property type="protein sequence ID" value="KAK3331851.1"/>
    <property type="molecule type" value="Genomic_DNA"/>
</dbReference>